<accession>A0A7W3ZPK6</accession>
<dbReference type="GO" id="GO:0009055">
    <property type="term" value="F:electron transfer activity"/>
    <property type="evidence" value="ECO:0007669"/>
    <property type="project" value="InterPro"/>
</dbReference>
<name>A0A7W3ZPK6_9ACTN</name>
<dbReference type="GO" id="GO:0033539">
    <property type="term" value="P:fatty acid beta-oxidation using acyl-CoA dehydrogenase"/>
    <property type="evidence" value="ECO:0007669"/>
    <property type="project" value="TreeGrafter"/>
</dbReference>
<comment type="cofactor">
    <cofactor evidence="1">
        <name>FAD</name>
        <dbReference type="ChEBI" id="CHEBI:57692"/>
    </cofactor>
</comment>
<protein>
    <submittedName>
        <fullName evidence="6">Electron transfer flavoprotein subunit alpha/FixB family protein</fullName>
    </submittedName>
</protein>
<comment type="subunit">
    <text evidence="3">Heterodimer of an alpha and a beta subunit.</text>
</comment>
<reference evidence="7" key="1">
    <citation type="submission" date="2020-05" db="EMBL/GenBank/DDBJ databases">
        <title>Classification of alakaliphilic streptomycetes isolated from an alkaline soil next to Lonar Crater, India and a proposal for the recognition of Streptomyces alkaliterrae sp. nov.</title>
        <authorList>
            <person name="Golinska P."/>
        </authorList>
    </citation>
    <scope>NUCLEOTIDE SEQUENCE [LARGE SCALE GENOMIC DNA]</scope>
    <source>
        <strain evidence="7">OF3</strain>
    </source>
</reference>
<evidence type="ECO:0000256" key="2">
    <source>
        <dbReference type="ARBA" id="ARBA00005817"/>
    </source>
</evidence>
<comment type="caution">
    <text evidence="6">The sequence shown here is derived from an EMBL/GenBank/DDBJ whole genome shotgun (WGS) entry which is preliminary data.</text>
</comment>
<dbReference type="InterPro" id="IPR014730">
    <property type="entry name" value="ETF_a/b_N"/>
</dbReference>
<dbReference type="Gene3D" id="3.40.50.620">
    <property type="entry name" value="HUPs"/>
    <property type="match status" value="1"/>
</dbReference>
<evidence type="ECO:0000313" key="6">
    <source>
        <dbReference type="EMBL" id="MBB1255612.1"/>
    </source>
</evidence>
<gene>
    <name evidence="6" type="ORF">H3146_19960</name>
</gene>
<dbReference type="PANTHER" id="PTHR43153">
    <property type="entry name" value="ELECTRON TRANSFER FLAVOPROTEIN ALPHA"/>
    <property type="match status" value="1"/>
</dbReference>
<proteinExistence type="inferred from homology"/>
<dbReference type="GO" id="GO:0050660">
    <property type="term" value="F:flavin adenine dinucleotide binding"/>
    <property type="evidence" value="ECO:0007669"/>
    <property type="project" value="InterPro"/>
</dbReference>
<evidence type="ECO:0000259" key="5">
    <source>
        <dbReference type="Pfam" id="PF01012"/>
    </source>
</evidence>
<comment type="function">
    <text evidence="4">The electron transfer flavoprotein serves as a specific electron acceptor for other dehydrogenases. It transfers the electrons to the main respiratory chain via ETF-ubiquinone oxidoreductase (ETF dehydrogenase).</text>
</comment>
<dbReference type="EMBL" id="JABJWZ010000224">
    <property type="protein sequence ID" value="MBB1255612.1"/>
    <property type="molecule type" value="Genomic_DNA"/>
</dbReference>
<evidence type="ECO:0000256" key="4">
    <source>
        <dbReference type="ARBA" id="ARBA00025649"/>
    </source>
</evidence>
<evidence type="ECO:0000256" key="3">
    <source>
        <dbReference type="ARBA" id="ARBA00011355"/>
    </source>
</evidence>
<dbReference type="Proteomes" id="UP000525686">
    <property type="component" value="Unassembled WGS sequence"/>
</dbReference>
<comment type="similarity">
    <text evidence="2">Belongs to the ETF alpha-subunit/FixB family.</text>
</comment>
<dbReference type="InterPro" id="IPR014729">
    <property type="entry name" value="Rossmann-like_a/b/a_fold"/>
</dbReference>
<dbReference type="AlphaFoldDB" id="A0A7W3ZPK6"/>
<sequence length="112" mass="11175">MAEVLVVVDHVDGAVRKPTLELLALARRLGEPVAVFLGAGVESAAPVLGEHGAVRVLAADAAEFGEFSVVPKVDAVQAAVGAVSPVAVLVSSSAEGKEVAARVAVRIGSGLI</sequence>
<organism evidence="6 7">
    <name type="scientific">Streptomyces alkaliterrae</name>
    <dbReference type="NCBI Taxonomy" id="2213162"/>
    <lineage>
        <taxon>Bacteria</taxon>
        <taxon>Bacillati</taxon>
        <taxon>Actinomycetota</taxon>
        <taxon>Actinomycetes</taxon>
        <taxon>Kitasatosporales</taxon>
        <taxon>Streptomycetaceae</taxon>
        <taxon>Streptomyces</taxon>
    </lineage>
</organism>
<evidence type="ECO:0000256" key="1">
    <source>
        <dbReference type="ARBA" id="ARBA00001974"/>
    </source>
</evidence>
<dbReference type="PANTHER" id="PTHR43153:SF1">
    <property type="entry name" value="ELECTRON TRANSFER FLAVOPROTEIN SUBUNIT ALPHA, MITOCHONDRIAL"/>
    <property type="match status" value="1"/>
</dbReference>
<dbReference type="Pfam" id="PF01012">
    <property type="entry name" value="ETF"/>
    <property type="match status" value="1"/>
</dbReference>
<feature type="non-terminal residue" evidence="6">
    <location>
        <position position="112"/>
    </location>
</feature>
<feature type="domain" description="Electron transfer flavoprotein alpha/beta-subunit N-terminal" evidence="5">
    <location>
        <begin position="4"/>
        <end position="112"/>
    </location>
</feature>
<dbReference type="InterPro" id="IPR001308">
    <property type="entry name" value="ETF_a/FixB"/>
</dbReference>
<dbReference type="SUPFAM" id="SSF52402">
    <property type="entry name" value="Adenine nucleotide alpha hydrolases-like"/>
    <property type="match status" value="1"/>
</dbReference>
<evidence type="ECO:0000313" key="7">
    <source>
        <dbReference type="Proteomes" id="UP000525686"/>
    </source>
</evidence>